<evidence type="ECO:0000256" key="4">
    <source>
        <dbReference type="ARBA" id="ARBA00022679"/>
    </source>
</evidence>
<keyword evidence="5" id="KW-0548">Nucleotidyltransferase</keyword>
<evidence type="ECO:0000259" key="11">
    <source>
        <dbReference type="SMART" id="SM00482"/>
    </source>
</evidence>
<feature type="domain" description="DNA-directed DNA polymerase family A palm" evidence="11">
    <location>
        <begin position="419"/>
        <end position="606"/>
    </location>
</feature>
<dbReference type="Pfam" id="PF01612">
    <property type="entry name" value="DNA_pol_A_exo1"/>
    <property type="match status" value="1"/>
</dbReference>
<dbReference type="InterPro" id="IPR002298">
    <property type="entry name" value="DNA_polymerase_A"/>
</dbReference>
<accession>A0A2H4PIV7</accession>
<keyword evidence="13" id="KW-1185">Reference proteome</keyword>
<dbReference type="PROSITE" id="PS00447">
    <property type="entry name" value="DNA_POLYMERASE_A"/>
    <property type="match status" value="1"/>
</dbReference>
<protein>
    <recommendedName>
        <fullName evidence="3">DNA polymerase</fullName>
        <ecNumber evidence="2">2.7.7.7</ecNumber>
    </recommendedName>
</protein>
<evidence type="ECO:0000256" key="3">
    <source>
        <dbReference type="ARBA" id="ARBA00015749"/>
    </source>
</evidence>
<sequence>MNFMHTNDPLPYSRPAQVVPETDMYLANLHARLVSGHNSVSDLLEHDGDNPQPWRDVWRDIATSPVAVDIETAGLGADAFDMRCVTAAWWTPTDDGGRMVTGVLLDPRDTHQASFIRRIMTNAQSLVFHNATYDIPPLYQHNLITLDQIHKIVDTLVMARMAYPLRETDKSLEALATRDDLAGLIQGGGSMALAFKARGYARAEQGWAGMDIDQLPYRLGAMTDTVATLRLMMPIYDKCVHWLTSSPFEGATVPRTPADAHYLIDREQTVNRAMLRRSAIGLRVDRDYLHTYTEQTQQERAESALLITNTLGEASVGNGAHVVEYLDKQGLLPPTYPRTPTGKLKADKKAFASLPDHPLIQAHRAVADTDHILDYLSKVDAMATITGRVHPQVGVLGASATGRMSYRIPEFQQFPAAARPIVVEDTDGAGMVSVDLSSIEPVIMANCAGDHEFLHGFNTDPNTDLYDPIVKGEGIERKLAKKVMLATMYGQGVRRLAAELGISEDEARHTKNRVFAPMPATTAFMDNIQRTGNDHGVIMTADGRMQAIPKDPSGKYMGYKAVNYFCQGSAYSVLSESIASLYKAGMSDHIYLAIHDELVTTREAAQVIQEAMLTPPAWLIAFAGTTPVLRSALEDMGSHWEYCD</sequence>
<dbReference type="EC" id="2.7.7.7" evidence="2"/>
<dbReference type="GO" id="GO:0008408">
    <property type="term" value="F:3'-5' exonuclease activity"/>
    <property type="evidence" value="ECO:0007669"/>
    <property type="project" value="InterPro"/>
</dbReference>
<comment type="catalytic activity">
    <reaction evidence="10">
        <text>DNA(n) + a 2'-deoxyribonucleoside 5'-triphosphate = DNA(n+1) + diphosphate</text>
        <dbReference type="Rhea" id="RHEA:22508"/>
        <dbReference type="Rhea" id="RHEA-COMP:17339"/>
        <dbReference type="Rhea" id="RHEA-COMP:17340"/>
        <dbReference type="ChEBI" id="CHEBI:33019"/>
        <dbReference type="ChEBI" id="CHEBI:61560"/>
        <dbReference type="ChEBI" id="CHEBI:173112"/>
        <dbReference type="EC" id="2.7.7.7"/>
    </reaction>
</comment>
<dbReference type="GO" id="GO:0006261">
    <property type="term" value="P:DNA-templated DNA replication"/>
    <property type="evidence" value="ECO:0007669"/>
    <property type="project" value="InterPro"/>
</dbReference>
<evidence type="ECO:0000256" key="9">
    <source>
        <dbReference type="ARBA" id="ARBA00023125"/>
    </source>
</evidence>
<gene>
    <name evidence="12" type="ORF">phi673_gp46</name>
</gene>
<dbReference type="SUPFAM" id="SSF56672">
    <property type="entry name" value="DNA/RNA polymerases"/>
    <property type="match status" value="1"/>
</dbReference>
<keyword evidence="6" id="KW-0235">DNA replication</keyword>
<dbReference type="Pfam" id="PF00476">
    <property type="entry name" value="DNA_pol_A"/>
    <property type="match status" value="1"/>
</dbReference>
<dbReference type="InterPro" id="IPR036397">
    <property type="entry name" value="RNaseH_sf"/>
</dbReference>
<organism evidence="12 13">
    <name type="scientific">Corynebacterium phage phi673</name>
    <dbReference type="NCBI Taxonomy" id="2052821"/>
    <lineage>
        <taxon>Viruses</taxon>
        <taxon>Duplodnaviria</taxon>
        <taxon>Heunggongvirae</taxon>
        <taxon>Uroviricota</taxon>
        <taxon>Caudoviricetes</taxon>
        <taxon>Ikedavirus</taxon>
        <taxon>Ikedavirus phi673</taxon>
    </lineage>
</organism>
<dbReference type="PANTHER" id="PTHR10133">
    <property type="entry name" value="DNA POLYMERASE I"/>
    <property type="match status" value="1"/>
</dbReference>
<comment type="similarity">
    <text evidence="1">Belongs to the DNA polymerase type-A family.</text>
</comment>
<dbReference type="GO" id="GO:0003677">
    <property type="term" value="F:DNA binding"/>
    <property type="evidence" value="ECO:0007669"/>
    <property type="project" value="UniProtKB-KW"/>
</dbReference>
<name>A0A2H4PIV7_9CAUD</name>
<evidence type="ECO:0000313" key="12">
    <source>
        <dbReference type="EMBL" id="ATW62908.1"/>
    </source>
</evidence>
<dbReference type="Gene3D" id="1.10.150.20">
    <property type="entry name" value="5' to 3' exonuclease, C-terminal subdomain"/>
    <property type="match status" value="1"/>
</dbReference>
<dbReference type="Gene3D" id="3.30.420.10">
    <property type="entry name" value="Ribonuclease H-like superfamily/Ribonuclease H"/>
    <property type="match status" value="1"/>
</dbReference>
<evidence type="ECO:0000313" key="13">
    <source>
        <dbReference type="Proteomes" id="UP000241893"/>
    </source>
</evidence>
<dbReference type="Gene3D" id="3.30.70.370">
    <property type="match status" value="1"/>
</dbReference>
<keyword evidence="9" id="KW-0238">DNA-binding</keyword>
<dbReference type="OrthoDB" id="3071at10239"/>
<dbReference type="InterPro" id="IPR001098">
    <property type="entry name" value="DNA-dir_DNA_pol_A_palm_dom"/>
</dbReference>
<evidence type="ECO:0000256" key="1">
    <source>
        <dbReference type="ARBA" id="ARBA00007705"/>
    </source>
</evidence>
<evidence type="ECO:0000256" key="8">
    <source>
        <dbReference type="ARBA" id="ARBA00023109"/>
    </source>
</evidence>
<dbReference type="GO" id="GO:0006302">
    <property type="term" value="P:double-strand break repair"/>
    <property type="evidence" value="ECO:0007669"/>
    <property type="project" value="TreeGrafter"/>
</dbReference>
<evidence type="ECO:0000256" key="6">
    <source>
        <dbReference type="ARBA" id="ARBA00022705"/>
    </source>
</evidence>
<dbReference type="PANTHER" id="PTHR10133:SF27">
    <property type="entry name" value="DNA POLYMERASE NU"/>
    <property type="match status" value="1"/>
</dbReference>
<dbReference type="EMBL" id="MG324353">
    <property type="protein sequence ID" value="ATW62908.1"/>
    <property type="molecule type" value="Genomic_DNA"/>
</dbReference>
<reference evidence="12 13" key="1">
    <citation type="submission" date="2017-10" db="EMBL/GenBank/DDBJ databases">
        <title>Complete nucleotide sequences and annotations of phi673 and phi674, two new lytic phages of Corynebacterium glutamicum ATCC 13032.</title>
        <authorList>
            <person name="Yomantas Y.A.V."/>
            <person name="Abalakina E.G."/>
            <person name="Lobanova J.S."/>
            <person name="Mamontov V.A."/>
            <person name="Stoynova N.V."/>
            <person name="Mashko S.V."/>
        </authorList>
    </citation>
    <scope>NUCLEOTIDE SEQUENCE [LARGE SCALE GENOMIC DNA]</scope>
</reference>
<dbReference type="InterPro" id="IPR043502">
    <property type="entry name" value="DNA/RNA_pol_sf"/>
</dbReference>
<dbReference type="GO" id="GO:0003887">
    <property type="term" value="F:DNA-directed DNA polymerase activity"/>
    <property type="evidence" value="ECO:0007669"/>
    <property type="project" value="UniProtKB-KW"/>
</dbReference>
<keyword evidence="7" id="KW-0239">DNA-directed DNA polymerase</keyword>
<evidence type="ECO:0000256" key="10">
    <source>
        <dbReference type="ARBA" id="ARBA00049244"/>
    </source>
</evidence>
<dbReference type="InterPro" id="IPR012337">
    <property type="entry name" value="RNaseH-like_sf"/>
</dbReference>
<dbReference type="InterPro" id="IPR019760">
    <property type="entry name" value="DNA-dir_DNA_pol_A_CS"/>
</dbReference>
<evidence type="ECO:0000256" key="5">
    <source>
        <dbReference type="ARBA" id="ARBA00022695"/>
    </source>
</evidence>
<keyword evidence="4" id="KW-0808">Transferase</keyword>
<dbReference type="Proteomes" id="UP000241893">
    <property type="component" value="Segment"/>
</dbReference>
<evidence type="ECO:0000256" key="7">
    <source>
        <dbReference type="ARBA" id="ARBA00022932"/>
    </source>
</evidence>
<dbReference type="InterPro" id="IPR002562">
    <property type="entry name" value="3'-5'_exonuclease_dom"/>
</dbReference>
<keyword evidence="8" id="KW-1194">Viral DNA replication</keyword>
<dbReference type="SMART" id="SM00482">
    <property type="entry name" value="POLAc"/>
    <property type="match status" value="1"/>
</dbReference>
<dbReference type="GO" id="GO:0039693">
    <property type="term" value="P:viral DNA genome replication"/>
    <property type="evidence" value="ECO:0007669"/>
    <property type="project" value="UniProtKB-KW"/>
</dbReference>
<evidence type="ECO:0000256" key="2">
    <source>
        <dbReference type="ARBA" id="ARBA00012417"/>
    </source>
</evidence>
<dbReference type="SUPFAM" id="SSF53098">
    <property type="entry name" value="Ribonuclease H-like"/>
    <property type="match status" value="1"/>
</dbReference>
<proteinExistence type="inferred from homology"/>